<feature type="compositionally biased region" description="Basic and acidic residues" evidence="11">
    <location>
        <begin position="50"/>
        <end position="59"/>
    </location>
</feature>
<dbReference type="RefSeq" id="WP_169417171.1">
    <property type="nucleotide sequence ID" value="NZ_JABBFX010000001.1"/>
</dbReference>
<reference evidence="13 14" key="1">
    <citation type="submission" date="2020-04" db="EMBL/GenBank/DDBJ databases">
        <title>Ramlibacter sp. G-1-2-2 isolated from soil.</title>
        <authorList>
            <person name="Dahal R.H."/>
        </authorList>
    </citation>
    <scope>NUCLEOTIDE SEQUENCE [LARGE SCALE GENOMIC DNA]</scope>
    <source>
        <strain evidence="13 14">G-1-2-2</strain>
    </source>
</reference>
<dbReference type="GO" id="GO:0044781">
    <property type="term" value="P:bacterial-type flagellum organization"/>
    <property type="evidence" value="ECO:0007669"/>
    <property type="project" value="UniProtKB-KW"/>
</dbReference>
<feature type="coiled-coil region" evidence="10">
    <location>
        <begin position="75"/>
        <end position="114"/>
    </location>
</feature>
<organism evidence="13 14">
    <name type="scientific">Ramlibacter agri</name>
    <dbReference type="NCBI Taxonomy" id="2728837"/>
    <lineage>
        <taxon>Bacteria</taxon>
        <taxon>Pseudomonadati</taxon>
        <taxon>Pseudomonadota</taxon>
        <taxon>Betaproteobacteria</taxon>
        <taxon>Burkholderiales</taxon>
        <taxon>Comamonadaceae</taxon>
        <taxon>Ramlibacter</taxon>
    </lineage>
</organism>
<name>A0A848GWE1_9BURK</name>
<dbReference type="GO" id="GO:0009288">
    <property type="term" value="C:bacterial-type flagellum"/>
    <property type="evidence" value="ECO:0007669"/>
    <property type="project" value="InterPro"/>
</dbReference>
<sequence length="234" mass="24921">MEANPMIHSPPEIVLRQVRLDGTAALLARSRPAAGNAPPADPVASAARSGYEEGLRSGREEGLRLGYEDGRKQGLQAAQAAAQEAEQMRESEVAQAEEQRAQELRSLSSALQQALQAIAAKAEDDMVLLCFETITRVIGEAAQHRESVPTQVRALLSQWLGAPPIAVHLHPGDLALLREGDVEPGLPCVADPQVEAGGCIVRGTQGALDARLDRVLDAVRQTLLAARGVRQSAR</sequence>
<comment type="function">
    <text evidence="1">Needed for flagellar regrowth and assembly.</text>
</comment>
<evidence type="ECO:0000256" key="9">
    <source>
        <dbReference type="ARBA" id="ARBA00023225"/>
    </source>
</evidence>
<keyword evidence="10" id="KW-0175">Coiled coil</keyword>
<evidence type="ECO:0000256" key="1">
    <source>
        <dbReference type="ARBA" id="ARBA00003041"/>
    </source>
</evidence>
<evidence type="ECO:0000259" key="12">
    <source>
        <dbReference type="Pfam" id="PF02108"/>
    </source>
</evidence>
<comment type="caution">
    <text evidence="13">The sequence shown here is derived from an EMBL/GenBank/DDBJ whole genome shotgun (WGS) entry which is preliminary data.</text>
</comment>
<keyword evidence="8" id="KW-0653">Protein transport</keyword>
<evidence type="ECO:0000256" key="7">
    <source>
        <dbReference type="ARBA" id="ARBA00022795"/>
    </source>
</evidence>
<evidence type="ECO:0000256" key="6">
    <source>
        <dbReference type="ARBA" id="ARBA00022490"/>
    </source>
</evidence>
<dbReference type="Pfam" id="PF02108">
    <property type="entry name" value="FliH"/>
    <property type="match status" value="1"/>
</dbReference>
<keyword evidence="5" id="KW-0813">Transport</keyword>
<keyword evidence="9" id="KW-1006">Bacterial flagellum protein export</keyword>
<evidence type="ECO:0000256" key="3">
    <source>
        <dbReference type="ARBA" id="ARBA00006602"/>
    </source>
</evidence>
<protein>
    <recommendedName>
        <fullName evidence="4">Flagellar assembly protein FliH</fullName>
    </recommendedName>
</protein>
<evidence type="ECO:0000256" key="10">
    <source>
        <dbReference type="SAM" id="Coils"/>
    </source>
</evidence>
<dbReference type="GO" id="GO:0071973">
    <property type="term" value="P:bacterial-type flagellum-dependent cell motility"/>
    <property type="evidence" value="ECO:0007669"/>
    <property type="project" value="InterPro"/>
</dbReference>
<evidence type="ECO:0000256" key="11">
    <source>
        <dbReference type="SAM" id="MobiDB-lite"/>
    </source>
</evidence>
<feature type="region of interest" description="Disordered" evidence="11">
    <location>
        <begin position="29"/>
        <end position="59"/>
    </location>
</feature>
<evidence type="ECO:0000313" key="14">
    <source>
        <dbReference type="Proteomes" id="UP000541185"/>
    </source>
</evidence>
<dbReference type="GO" id="GO:0003774">
    <property type="term" value="F:cytoskeletal motor activity"/>
    <property type="evidence" value="ECO:0007669"/>
    <property type="project" value="InterPro"/>
</dbReference>
<dbReference type="Proteomes" id="UP000541185">
    <property type="component" value="Unassembled WGS sequence"/>
</dbReference>
<dbReference type="PANTHER" id="PTHR34982">
    <property type="entry name" value="YOP PROTEINS TRANSLOCATION PROTEIN L"/>
    <property type="match status" value="1"/>
</dbReference>
<dbReference type="InterPro" id="IPR051472">
    <property type="entry name" value="T3SS_Stator/FliH"/>
</dbReference>
<dbReference type="InterPro" id="IPR018035">
    <property type="entry name" value="Flagellar_FliH/T3SS_HrpE"/>
</dbReference>
<evidence type="ECO:0000256" key="8">
    <source>
        <dbReference type="ARBA" id="ARBA00022927"/>
    </source>
</evidence>
<keyword evidence="6" id="KW-0963">Cytoplasm</keyword>
<dbReference type="PANTHER" id="PTHR34982:SF1">
    <property type="entry name" value="FLAGELLAR ASSEMBLY PROTEIN FLIH"/>
    <property type="match status" value="1"/>
</dbReference>
<dbReference type="InterPro" id="IPR000563">
    <property type="entry name" value="Flag_FliH"/>
</dbReference>
<dbReference type="GO" id="GO:0015031">
    <property type="term" value="P:protein transport"/>
    <property type="evidence" value="ECO:0007669"/>
    <property type="project" value="UniProtKB-KW"/>
</dbReference>
<keyword evidence="7" id="KW-1005">Bacterial flagellum biogenesis</keyword>
<evidence type="ECO:0000256" key="5">
    <source>
        <dbReference type="ARBA" id="ARBA00022448"/>
    </source>
</evidence>
<evidence type="ECO:0000256" key="2">
    <source>
        <dbReference type="ARBA" id="ARBA00004496"/>
    </source>
</evidence>
<feature type="domain" description="Flagellar assembly protein FliH/Type III secretion system HrpE" evidence="12">
    <location>
        <begin position="99"/>
        <end position="214"/>
    </location>
</feature>
<evidence type="ECO:0000313" key="13">
    <source>
        <dbReference type="EMBL" id="NML42925.1"/>
    </source>
</evidence>
<gene>
    <name evidence="13" type="ORF">HHL11_04125</name>
</gene>
<comment type="subcellular location">
    <subcellularLocation>
        <location evidence="2">Cytoplasm</location>
    </subcellularLocation>
</comment>
<dbReference type="EMBL" id="JABBFX010000001">
    <property type="protein sequence ID" value="NML42925.1"/>
    <property type="molecule type" value="Genomic_DNA"/>
</dbReference>
<evidence type="ECO:0000256" key="4">
    <source>
        <dbReference type="ARBA" id="ARBA00016507"/>
    </source>
</evidence>
<keyword evidence="14" id="KW-1185">Reference proteome</keyword>
<dbReference type="AlphaFoldDB" id="A0A848GWE1"/>
<proteinExistence type="inferred from homology"/>
<accession>A0A848GWE1</accession>
<dbReference type="PRINTS" id="PR01003">
    <property type="entry name" value="FLGFLIH"/>
</dbReference>
<comment type="similarity">
    <text evidence="3">Belongs to the FliH family.</text>
</comment>
<dbReference type="GO" id="GO:0005829">
    <property type="term" value="C:cytosol"/>
    <property type="evidence" value="ECO:0007669"/>
    <property type="project" value="TreeGrafter"/>
</dbReference>